<evidence type="ECO:0000259" key="7">
    <source>
        <dbReference type="PROSITE" id="PS01031"/>
    </source>
</evidence>
<evidence type="ECO:0008006" key="11">
    <source>
        <dbReference type="Google" id="ProtNLM"/>
    </source>
</evidence>
<evidence type="ECO:0000256" key="4">
    <source>
        <dbReference type="PROSITE-ProRule" id="PRU00266"/>
    </source>
</evidence>
<dbReference type="SUPFAM" id="SSF49764">
    <property type="entry name" value="HSP20-like chaperones"/>
    <property type="match status" value="1"/>
</dbReference>
<sequence length="520" mass="58445">MDKSQLQQLCQQRQWPSPEYTISREGRDHDPHFRATVTVNGVAFHSPDDSRTIKEAQNKAAQVALEQLPETAPPPPTPSASLPPALEKQLSHKSHLQSYLQKNNKGLPMYQSVPDGTPSSRFKATVKFDGEMVESAGYFHTDYSGVYKMLLQELAQKRGLSLPKYTTTNYGESHMPTFSSKVEIKGELFQGDVAKTKKQAENNAAKVALSQLEECRANRFSSDLVSKWQVNIDSEPPTSSVEPIVNMNSPKPSSLLIPASQVDAKKTVDIIAVDHGVTASISNATPVSGEITNLTDEAMGIDGSYHHLTVSTDEPEITAKKKDTVAAVQDPESADVMKNGETQRELMAGLIQKRNSLMEEVPAAALRPRRYTDFKPQHGWFSDEKCKSLIVELPGFKQEQLIILIDTSRRLKLRGERHIEGDRWSRFDMVVRAPKHCNTELVTAKFDPNNGLLCVTLPDSASKRPWALTTECRDRRRRLQLKAYFAVHYKLKKAWEKLCKLFCLRIEVNDSFKREDSVKR</sequence>
<comment type="similarity">
    <text evidence="5">Belongs to the small heat shock protein (HSP20) family.</text>
</comment>
<feature type="domain" description="DRBM" evidence="8">
    <location>
        <begin position="1"/>
        <end position="70"/>
    </location>
</feature>
<gene>
    <name evidence="9" type="ORF">C4D60_Mb07t27060</name>
</gene>
<dbReference type="InterPro" id="IPR008978">
    <property type="entry name" value="HSP20-like_chaperone"/>
</dbReference>
<reference evidence="9 10" key="1">
    <citation type="journal article" date="2019" name="Nat. Plants">
        <title>Genome sequencing of Musa balbisiana reveals subgenome evolution and function divergence in polyploid bananas.</title>
        <authorList>
            <person name="Yao X."/>
        </authorList>
    </citation>
    <scope>NUCLEOTIDE SEQUENCE [LARGE SCALE GENOMIC DNA]</scope>
    <source>
        <strain evidence="10">cv. DH-PKW</strain>
        <tissue evidence="9">Leaves</tissue>
    </source>
</reference>
<evidence type="ECO:0000256" key="5">
    <source>
        <dbReference type="PROSITE-ProRule" id="PRU00285"/>
    </source>
</evidence>
<evidence type="ECO:0000256" key="6">
    <source>
        <dbReference type="SAM" id="MobiDB-lite"/>
    </source>
</evidence>
<comment type="function">
    <text evidence="3">Binds double-stranded RNA.</text>
</comment>
<protein>
    <recommendedName>
        <fullName evidence="11">SHSP domain-containing protein</fullName>
    </recommendedName>
</protein>
<accession>A0A4S8JIB3</accession>
<comment type="caution">
    <text evidence="9">The sequence shown here is derived from an EMBL/GenBank/DDBJ whole genome shotgun (WGS) entry which is preliminary data.</text>
</comment>
<keyword evidence="1" id="KW-0677">Repeat</keyword>
<dbReference type="Pfam" id="PF00035">
    <property type="entry name" value="dsrm"/>
    <property type="match status" value="3"/>
</dbReference>
<dbReference type="PROSITE" id="PS01031">
    <property type="entry name" value="SHSP"/>
    <property type="match status" value="1"/>
</dbReference>
<evidence type="ECO:0000313" key="10">
    <source>
        <dbReference type="Proteomes" id="UP000317650"/>
    </source>
</evidence>
<dbReference type="SMART" id="SM00358">
    <property type="entry name" value="DSRM"/>
    <property type="match status" value="3"/>
</dbReference>
<proteinExistence type="inferred from homology"/>
<evidence type="ECO:0000259" key="8">
    <source>
        <dbReference type="PROSITE" id="PS50137"/>
    </source>
</evidence>
<dbReference type="InterPro" id="IPR002068">
    <property type="entry name" value="A-crystallin/Hsp20_dom"/>
</dbReference>
<dbReference type="PANTHER" id="PTHR46031">
    <property type="match status" value="1"/>
</dbReference>
<dbReference type="Gene3D" id="3.30.160.20">
    <property type="match status" value="3"/>
</dbReference>
<organism evidence="9 10">
    <name type="scientific">Musa balbisiana</name>
    <name type="common">Banana</name>
    <dbReference type="NCBI Taxonomy" id="52838"/>
    <lineage>
        <taxon>Eukaryota</taxon>
        <taxon>Viridiplantae</taxon>
        <taxon>Streptophyta</taxon>
        <taxon>Embryophyta</taxon>
        <taxon>Tracheophyta</taxon>
        <taxon>Spermatophyta</taxon>
        <taxon>Magnoliopsida</taxon>
        <taxon>Liliopsida</taxon>
        <taxon>Zingiberales</taxon>
        <taxon>Musaceae</taxon>
        <taxon>Musa</taxon>
    </lineage>
</organism>
<name>A0A4S8JIB3_MUSBA</name>
<dbReference type="STRING" id="52838.A0A4S8JIB3"/>
<dbReference type="GO" id="GO:0003723">
    <property type="term" value="F:RNA binding"/>
    <property type="evidence" value="ECO:0007669"/>
    <property type="project" value="UniProtKB-UniRule"/>
</dbReference>
<dbReference type="Proteomes" id="UP000317650">
    <property type="component" value="Chromosome 7"/>
</dbReference>
<evidence type="ECO:0000256" key="3">
    <source>
        <dbReference type="ARBA" id="ARBA00037597"/>
    </source>
</evidence>
<keyword evidence="10" id="KW-1185">Reference proteome</keyword>
<feature type="compositionally biased region" description="Low complexity" evidence="6">
    <location>
        <begin position="1"/>
        <end position="14"/>
    </location>
</feature>
<evidence type="ECO:0000256" key="2">
    <source>
        <dbReference type="ARBA" id="ARBA00022884"/>
    </source>
</evidence>
<feature type="domain" description="SHSP" evidence="7">
    <location>
        <begin position="369"/>
        <end position="482"/>
    </location>
</feature>
<dbReference type="CDD" id="cd06464">
    <property type="entry name" value="ACD_sHsps-like"/>
    <property type="match status" value="1"/>
</dbReference>
<dbReference type="SUPFAM" id="SSF54768">
    <property type="entry name" value="dsRNA-binding domain-like"/>
    <property type="match status" value="3"/>
</dbReference>
<feature type="domain" description="DRBM" evidence="8">
    <location>
        <begin position="146"/>
        <end position="214"/>
    </location>
</feature>
<evidence type="ECO:0000313" key="9">
    <source>
        <dbReference type="EMBL" id="THU61797.1"/>
    </source>
</evidence>
<dbReference type="PROSITE" id="PS50137">
    <property type="entry name" value="DS_RBD"/>
    <property type="match status" value="2"/>
</dbReference>
<dbReference type="PANTHER" id="PTHR46031:SF26">
    <property type="entry name" value="DOUBLE-STRANDED RNA-BINDING PROTEIN 2"/>
    <property type="match status" value="1"/>
</dbReference>
<evidence type="ECO:0000256" key="1">
    <source>
        <dbReference type="ARBA" id="ARBA00022737"/>
    </source>
</evidence>
<dbReference type="InterPro" id="IPR014720">
    <property type="entry name" value="dsRBD_dom"/>
</dbReference>
<keyword evidence="2 4" id="KW-0694">RNA-binding</keyword>
<dbReference type="Gene3D" id="2.60.40.790">
    <property type="match status" value="1"/>
</dbReference>
<feature type="region of interest" description="Disordered" evidence="6">
    <location>
        <begin position="69"/>
        <end position="97"/>
    </location>
</feature>
<dbReference type="EMBL" id="PYDT01000005">
    <property type="protein sequence ID" value="THU61797.1"/>
    <property type="molecule type" value="Genomic_DNA"/>
</dbReference>
<dbReference type="AlphaFoldDB" id="A0A4S8JIB3"/>
<feature type="region of interest" description="Disordered" evidence="6">
    <location>
        <begin position="1"/>
        <end position="29"/>
    </location>
</feature>